<feature type="region of interest" description="Disordered" evidence="1">
    <location>
        <begin position="50"/>
        <end position="72"/>
    </location>
</feature>
<feature type="compositionally biased region" description="Low complexity" evidence="1">
    <location>
        <begin position="24"/>
        <end position="35"/>
    </location>
</feature>
<accession>A0A8F3CIL6</accession>
<reference evidence="2" key="1">
    <citation type="journal article" date="2021" name="Viruses">
        <title>Discovery and Characterization of Actively Replicating DNA and Retro-Transcribing Viruses in Lower Vertebrate Hosts Based on RNA Sequencing.</title>
        <authorList>
            <person name="Chen X.X."/>
            <person name="Wu W.C."/>
            <person name="Shi M."/>
        </authorList>
    </citation>
    <scope>NUCLEOTIDE SEQUENCE</scope>
    <source>
        <strain evidence="2">Cxx6</strain>
    </source>
</reference>
<name>A0A8F3CIL6_9VIRU</name>
<evidence type="ECO:0000256" key="1">
    <source>
        <dbReference type="SAM" id="MobiDB-lite"/>
    </source>
</evidence>
<protein>
    <submittedName>
        <fullName evidence="2">Uncharacterized protein</fullName>
    </submittedName>
</protein>
<proteinExistence type="predicted"/>
<evidence type="ECO:0000313" key="2">
    <source>
        <dbReference type="EMBL" id="QWY26495.1"/>
    </source>
</evidence>
<organism evidence="2">
    <name type="scientific">Ranid herpesvirus 4</name>
    <dbReference type="NCBI Taxonomy" id="2849006"/>
    <lineage>
        <taxon>Viruses</taxon>
        <taxon>Duplodnaviria</taxon>
        <taxon>Heunggongvirae</taxon>
        <taxon>Peploviricota</taxon>
        <taxon>Herviviricetes</taxon>
        <taxon>Herpesvirales</taxon>
    </lineage>
</organism>
<dbReference type="EMBL" id="MZ244210">
    <property type="protein sequence ID" value="QWY26495.1"/>
    <property type="molecule type" value="Genomic_DNA"/>
</dbReference>
<reference evidence="2" key="2">
    <citation type="submission" date="2021-04" db="EMBL/GenBank/DDBJ databases">
        <authorList>
            <person name="Chen X."/>
            <person name="Shi M."/>
            <person name="Wu W."/>
        </authorList>
    </citation>
    <scope>NUCLEOTIDE SEQUENCE</scope>
    <source>
        <strain evidence="2">Cxx6</strain>
    </source>
</reference>
<feature type="compositionally biased region" description="Polar residues" evidence="1">
    <location>
        <begin position="52"/>
        <end position="66"/>
    </location>
</feature>
<feature type="region of interest" description="Disordered" evidence="1">
    <location>
        <begin position="1"/>
        <end position="35"/>
    </location>
</feature>
<sequence length="882" mass="102169">MSDIDYSLPTFSDHLNDNKEDANNDNNPVNTDIPINITPIDTITTEEILPPNDQTQNETETSTDTNPAVPPIPLIEPLNPETELKEPIIQLPNNKPKYSDFFEANNSFRKDRDLEKNLNVLKNYLNDNDQKISSLAWATPNYICNTIFSSKIYVDTITISDRVAQCIVQSPKIGLAIFKQNYNKELELMRRPIVLLNEFALALLDDRFDNWAARVFYFDEEMTDLKEIVTLKITNFSEAFEQKTKNTWMMLENMYYDIERKYGKIYSDISRVEKQFQICLLEFKDALKNFYWAASVKGLVPFTDDINTANMRYEDKLNTDLSNNVVTAEWYKQLVFIEALFSALALNETSNYELIEFWDNTYQACFSSNLQLIFRMILIGNFDTSLLNHLLSNITYGVDHVIINSLLRSIHKSFKQLTIRHAFSLHLLEDHKDLIEINTPKPLKYMILENELEPVNCTSILEVLESLYNVKPFYSENTVLRADILKLYECPLSTLTTPVFVKQSEQEQLTDQDRDIWKTISEDKDNNLQNTTICVFNMSINGKANLVYIRASSELCYLPSTFLYIHPKLIMVGKPNYGSLQLVYNENTLLFVVYPIPINNDALPKEPFIEVTTRSLDFMNEDQAEYVLLENTNYIKVLACFPDNNMSAVEYVQLFPLPKWDVTTFSDTIFVPLFERACANLQYIEKKGRLYVDLATKIDLLVSYDHNIKLEEELLFNSVIAATQIMADLKHAKTCADTLFKIATDSELLKVLVALYELRLTIVTHTLHDAIPKCISYARSINAVQTYYKLQDNILKTRVVLEKYNSVSNIKTQDVTSLMFDTLNLIKAWNYISKQLDIKTTGFRYYISELQNIYVTLSLYYNPHTQPRVKPTKKPVDYPFLI</sequence>